<keyword evidence="7" id="KW-0965">Cell junction</keyword>
<dbReference type="GO" id="GO:0005243">
    <property type="term" value="F:gap junction channel activity"/>
    <property type="evidence" value="ECO:0007669"/>
    <property type="project" value="TreeGrafter"/>
</dbReference>
<comment type="similarity">
    <text evidence="12">Belongs to the pannexin family.</text>
</comment>
<feature type="transmembrane region" description="Helical" evidence="12">
    <location>
        <begin position="121"/>
        <end position="142"/>
    </location>
</feature>
<keyword evidence="5 12" id="KW-0812">Transmembrane</keyword>
<dbReference type="GO" id="GO:0034220">
    <property type="term" value="P:monoatomic ion transmembrane transport"/>
    <property type="evidence" value="ECO:0007669"/>
    <property type="project" value="UniProtKB-KW"/>
</dbReference>
<feature type="transmembrane region" description="Helical" evidence="12">
    <location>
        <begin position="18"/>
        <end position="36"/>
    </location>
</feature>
<dbReference type="PANTHER" id="PTHR11893:SF6">
    <property type="entry name" value="INNEXIN-16"/>
    <property type="match status" value="1"/>
</dbReference>
<keyword evidence="3 12" id="KW-0813">Transport</keyword>
<keyword evidence="6" id="KW-0303">Gap junction</keyword>
<evidence type="ECO:0000256" key="11">
    <source>
        <dbReference type="ARBA" id="ARBA00023303"/>
    </source>
</evidence>
<keyword evidence="13" id="KW-1185">Reference proteome</keyword>
<comment type="function">
    <text evidence="12">Structural component of the gap junctions.</text>
</comment>
<dbReference type="GO" id="GO:0005921">
    <property type="term" value="C:gap junction"/>
    <property type="evidence" value="ECO:0007669"/>
    <property type="project" value="UniProtKB-SubCell"/>
</dbReference>
<organism evidence="13 14">
    <name type="scientific">Heterorhabditis bacteriophora</name>
    <name type="common">Entomopathogenic nematode worm</name>
    <dbReference type="NCBI Taxonomy" id="37862"/>
    <lineage>
        <taxon>Eukaryota</taxon>
        <taxon>Metazoa</taxon>
        <taxon>Ecdysozoa</taxon>
        <taxon>Nematoda</taxon>
        <taxon>Chromadorea</taxon>
        <taxon>Rhabditida</taxon>
        <taxon>Rhabditina</taxon>
        <taxon>Rhabditomorpha</taxon>
        <taxon>Strongyloidea</taxon>
        <taxon>Heterorhabditidae</taxon>
        <taxon>Heterorhabditis</taxon>
    </lineage>
</organism>
<dbReference type="Proteomes" id="UP000095283">
    <property type="component" value="Unplaced"/>
</dbReference>
<comment type="subcellular location">
    <subcellularLocation>
        <location evidence="1">Cell junction</location>
        <location evidence="1">Gap junction</location>
    </subcellularLocation>
    <subcellularLocation>
        <location evidence="2 12">Cell membrane</location>
        <topology evidence="2 12">Multi-pass membrane protein</topology>
    </subcellularLocation>
</comment>
<evidence type="ECO:0000256" key="6">
    <source>
        <dbReference type="ARBA" id="ARBA00022868"/>
    </source>
</evidence>
<proteinExistence type="inferred from homology"/>
<dbReference type="AlphaFoldDB" id="A0A1I7WP06"/>
<evidence type="ECO:0000256" key="9">
    <source>
        <dbReference type="ARBA" id="ARBA00023065"/>
    </source>
</evidence>
<keyword evidence="9 12" id="KW-0406">Ion transport</keyword>
<keyword evidence="11 12" id="KW-0407">Ion channel</keyword>
<evidence type="ECO:0000256" key="7">
    <source>
        <dbReference type="ARBA" id="ARBA00022949"/>
    </source>
</evidence>
<evidence type="ECO:0000256" key="12">
    <source>
        <dbReference type="RuleBase" id="RU010713"/>
    </source>
</evidence>
<dbReference type="InterPro" id="IPR000990">
    <property type="entry name" value="Innexin"/>
</dbReference>
<keyword evidence="10 12" id="KW-0472">Membrane</keyword>
<gene>
    <name evidence="12" type="primary">inx</name>
</gene>
<evidence type="ECO:0000256" key="2">
    <source>
        <dbReference type="ARBA" id="ARBA00004651"/>
    </source>
</evidence>
<accession>A0A1I7WP06</accession>
<dbReference type="PANTHER" id="PTHR11893">
    <property type="entry name" value="INNEXIN"/>
    <property type="match status" value="1"/>
</dbReference>
<reference evidence="14" key="1">
    <citation type="submission" date="2016-11" db="UniProtKB">
        <authorList>
            <consortium name="WormBaseParasite"/>
        </authorList>
    </citation>
    <scope>IDENTIFICATION</scope>
</reference>
<keyword evidence="8 12" id="KW-1133">Transmembrane helix</keyword>
<comment type="caution">
    <text evidence="12">Lacks conserved residue(s) required for the propagation of feature annotation.</text>
</comment>
<sequence length="229" mass="26320">MNDSNLPAIQTREGKEMIYYQWVPFILSLMAFFFYVPRIVWKIFSFYSGLVLPELMTAARKAAKTGKNEELMGYDKLRKVIGRQKSEHIRSGNYLNSTLSTLKEDEDNLNIDIWKEHHPSAFSGVPVVFCSIVSFIISFQTFRPATNLQNIYTYICHLPRHLIVATNHPIWKSTVMMLTEVRIYTVGAVQHCTSGFCLTVCRRATAVLGAKPIRGETFVLRKILFMEII</sequence>
<dbReference type="Pfam" id="PF00876">
    <property type="entry name" value="Innexin"/>
    <property type="match status" value="1"/>
</dbReference>
<dbReference type="GO" id="GO:0005886">
    <property type="term" value="C:plasma membrane"/>
    <property type="evidence" value="ECO:0007669"/>
    <property type="project" value="UniProtKB-SubCell"/>
</dbReference>
<evidence type="ECO:0000256" key="10">
    <source>
        <dbReference type="ARBA" id="ARBA00023136"/>
    </source>
</evidence>
<evidence type="ECO:0000256" key="8">
    <source>
        <dbReference type="ARBA" id="ARBA00022989"/>
    </source>
</evidence>
<keyword evidence="4" id="KW-1003">Cell membrane</keyword>
<dbReference type="PROSITE" id="PS51013">
    <property type="entry name" value="PANNEXIN"/>
    <property type="match status" value="1"/>
</dbReference>
<evidence type="ECO:0000256" key="1">
    <source>
        <dbReference type="ARBA" id="ARBA00004610"/>
    </source>
</evidence>
<name>A0A1I7WP06_HETBA</name>
<evidence type="ECO:0000256" key="4">
    <source>
        <dbReference type="ARBA" id="ARBA00022475"/>
    </source>
</evidence>
<evidence type="ECO:0000256" key="5">
    <source>
        <dbReference type="ARBA" id="ARBA00022692"/>
    </source>
</evidence>
<protein>
    <recommendedName>
        <fullName evidence="12">Innexin</fullName>
    </recommendedName>
</protein>
<evidence type="ECO:0000313" key="13">
    <source>
        <dbReference type="Proteomes" id="UP000095283"/>
    </source>
</evidence>
<dbReference type="WBParaSite" id="Hba_06876">
    <property type="protein sequence ID" value="Hba_06876"/>
    <property type="gene ID" value="Hba_06876"/>
</dbReference>
<evidence type="ECO:0000313" key="14">
    <source>
        <dbReference type="WBParaSite" id="Hba_06876"/>
    </source>
</evidence>
<evidence type="ECO:0000256" key="3">
    <source>
        <dbReference type="ARBA" id="ARBA00022448"/>
    </source>
</evidence>